<sequence length="472" mass="48189">MEIFLSDRRGLLCPILFPDGERFSVKPLRGLLRRAPARGTPARAPRRLTITGAARNSAQGGSKKKRAAPPQGGTAKDIRLVLHLDGKVLLRHLLLGGGEESLAEHVGVHVDQDLIPGADAGSNVEIVGAVPLGTRGVLGQGLEYVIEAGLLGLAFDHVLGELAQAGGEGIAIGEGPGTELAGTALGDHGRFNTLEDGGEVARFLGEVESESPGITHQGAGEVGFDEKSAIGEELLEQGLGVGVVGAEESGFLAVLLDPLGDLLEDELLSAGHADVGGRVRGGFEGELDAQVVAGFFHDGPAASERLVAHVPGEGNVDEGLGAQLLGCPDDGVAAGNEVGGKSQIGGALDYQGVLMGLAGEEKDVLVLLADALEGLGGSGNGLVDDDSFHKGIVGQSDHGGDEGLLLGHEIVGIGDVLDHAPGFYAAVGFDEGFGTPQVIFGLGYCTGYHTDVELGLGLGEHIRPGKNEGQRQ</sequence>
<name>A0A652ZVD5_9SPIR</name>
<proteinExistence type="predicted"/>
<gene>
    <name evidence="2" type="ORF">TRIP_E220049</name>
</gene>
<feature type="compositionally biased region" description="Low complexity" evidence="1">
    <location>
        <begin position="37"/>
        <end position="49"/>
    </location>
</feature>
<organism evidence="2">
    <name type="scientific">uncultured Spirochaetota bacterium</name>
    <dbReference type="NCBI Taxonomy" id="460511"/>
    <lineage>
        <taxon>Bacteria</taxon>
        <taxon>Pseudomonadati</taxon>
        <taxon>Spirochaetota</taxon>
        <taxon>environmental samples</taxon>
    </lineage>
</organism>
<dbReference type="AlphaFoldDB" id="A0A652ZVD5"/>
<reference evidence="2" key="1">
    <citation type="submission" date="2018-07" db="EMBL/GenBank/DDBJ databases">
        <authorList>
            <consortium name="Genoscope - CEA"/>
            <person name="William W."/>
        </authorList>
    </citation>
    <scope>NUCLEOTIDE SEQUENCE</scope>
    <source>
        <strain evidence="2">IK1</strain>
    </source>
</reference>
<protein>
    <submittedName>
        <fullName evidence="2">Uncharacterized protein</fullName>
    </submittedName>
</protein>
<evidence type="ECO:0000256" key="1">
    <source>
        <dbReference type="SAM" id="MobiDB-lite"/>
    </source>
</evidence>
<accession>A0A652ZVD5</accession>
<dbReference type="EMBL" id="UPXP01000015">
    <property type="protein sequence ID" value="VBB39758.1"/>
    <property type="molecule type" value="Genomic_DNA"/>
</dbReference>
<evidence type="ECO:0000313" key="2">
    <source>
        <dbReference type="EMBL" id="VBB39758.1"/>
    </source>
</evidence>
<feature type="region of interest" description="Disordered" evidence="1">
    <location>
        <begin position="37"/>
        <end position="73"/>
    </location>
</feature>